<dbReference type="PANTHER" id="PTHR48104:SF30">
    <property type="entry name" value="METACASPASE-1"/>
    <property type="match status" value="1"/>
</dbReference>
<dbReference type="InterPro" id="IPR050452">
    <property type="entry name" value="Metacaspase"/>
</dbReference>
<gene>
    <name evidence="2" type="ORF">H4W31_000030</name>
</gene>
<feature type="domain" description="Peptidase C14 caspase" evidence="1">
    <location>
        <begin position="5"/>
        <end position="257"/>
    </location>
</feature>
<evidence type="ECO:0000313" key="2">
    <source>
        <dbReference type="EMBL" id="MBE1484392.1"/>
    </source>
</evidence>
<name>A0A927M095_9ACTN</name>
<keyword evidence="3" id="KW-1185">Reference proteome</keyword>
<dbReference type="Gene3D" id="3.40.50.1460">
    <property type="match status" value="1"/>
</dbReference>
<proteinExistence type="predicted"/>
<dbReference type="GO" id="GO:0004197">
    <property type="term" value="F:cysteine-type endopeptidase activity"/>
    <property type="evidence" value="ECO:0007669"/>
    <property type="project" value="InterPro"/>
</dbReference>
<sequence>MAKLYALLVGIDDYRRPMEPLDGCRNDLGHVEELLRGRVAAADLRLRTLLDAQATRAAVVGGFRRHLGQAGPDDTALFWFSGHGSTAPLPPDMPFAEASGDCQTMVCYDSRHDDVPDLYDKELAVLVHEVVDRGAHLVTVQDCCHSESGMRGAASGLRARVAPPVNVAPLPGTLLPELGAGGLVPGAQDPRHVALSACQAFELANELQFGKRAYGAFTRALLQAVAHLGGDATYREVMAVARTRVNVRYRQQVPVLEPRDPGGIADRRFLGGLLRPAAAQVTMLRVDGTWTIDIGSLHGLTAPVDGEETRFAVHGSSPLQEVRVTAVQTERSVVEPVGWRPDGRRPYQVVLSRVPLPVVGVTIDGEADGGVIGRLTDAIAVAAPGGGPSPHVRVVSARELAGDGPGLRVTVRHGGPLQITSLDGVPLATPVAADEAGIRQTVQDLEHVARWLHIRNLDNPGSALRDAVRLEVLPAAPGERILADDQRPDLGPGPITAAYTRTADGWEPPSIFIRLTNTTDHRLYCVLLDLTDTHRIHAALFPGEHIAAHWTTAAGNGRPIRLTLPRGRTLEPGARVSDWFMLVVAEEPFSAEPFQLPRLREKAEPGKRGVAAFTGIPDRLGLAAARRDAETAPATGTDWAVTVVEVTTTVPA</sequence>
<evidence type="ECO:0000259" key="1">
    <source>
        <dbReference type="Pfam" id="PF00656"/>
    </source>
</evidence>
<protein>
    <recommendedName>
        <fullName evidence="1">Peptidase C14 caspase domain-containing protein</fullName>
    </recommendedName>
</protein>
<dbReference type="GO" id="GO:0005737">
    <property type="term" value="C:cytoplasm"/>
    <property type="evidence" value="ECO:0007669"/>
    <property type="project" value="TreeGrafter"/>
</dbReference>
<comment type="caution">
    <text evidence="2">The sequence shown here is derived from an EMBL/GenBank/DDBJ whole genome shotgun (WGS) entry which is preliminary data.</text>
</comment>
<dbReference type="GO" id="GO:0006508">
    <property type="term" value="P:proteolysis"/>
    <property type="evidence" value="ECO:0007669"/>
    <property type="project" value="InterPro"/>
</dbReference>
<dbReference type="AlphaFoldDB" id="A0A927M095"/>
<dbReference type="EMBL" id="JADBEB010000001">
    <property type="protein sequence ID" value="MBE1484392.1"/>
    <property type="molecule type" value="Genomic_DNA"/>
</dbReference>
<accession>A0A927M095</accession>
<dbReference type="RefSeq" id="WP_192764765.1">
    <property type="nucleotide sequence ID" value="NZ_JADBEB010000001.1"/>
</dbReference>
<dbReference type="Proteomes" id="UP000649753">
    <property type="component" value="Unassembled WGS sequence"/>
</dbReference>
<evidence type="ECO:0000313" key="3">
    <source>
        <dbReference type="Proteomes" id="UP000649753"/>
    </source>
</evidence>
<dbReference type="Pfam" id="PF00656">
    <property type="entry name" value="Peptidase_C14"/>
    <property type="match status" value="1"/>
</dbReference>
<dbReference type="InterPro" id="IPR011600">
    <property type="entry name" value="Pept_C14_caspase"/>
</dbReference>
<reference evidence="2" key="1">
    <citation type="submission" date="2020-10" db="EMBL/GenBank/DDBJ databases">
        <title>Sequencing the genomes of 1000 actinobacteria strains.</title>
        <authorList>
            <person name="Klenk H.-P."/>
        </authorList>
    </citation>
    <scope>NUCLEOTIDE SEQUENCE</scope>
    <source>
        <strain evidence="2">DSM 46832</strain>
    </source>
</reference>
<organism evidence="2 3">
    <name type="scientific">Plantactinospora soyae</name>
    <dbReference type="NCBI Taxonomy" id="1544732"/>
    <lineage>
        <taxon>Bacteria</taxon>
        <taxon>Bacillati</taxon>
        <taxon>Actinomycetota</taxon>
        <taxon>Actinomycetes</taxon>
        <taxon>Micromonosporales</taxon>
        <taxon>Micromonosporaceae</taxon>
        <taxon>Plantactinospora</taxon>
    </lineage>
</organism>
<dbReference type="PANTHER" id="PTHR48104">
    <property type="entry name" value="METACASPASE-4"/>
    <property type="match status" value="1"/>
</dbReference>